<gene>
    <name evidence="2" type="ORF">H9655_07960</name>
</gene>
<evidence type="ECO:0000313" key="2">
    <source>
        <dbReference type="EMBL" id="MBD7936963.1"/>
    </source>
</evidence>
<dbReference type="Pfam" id="PF00583">
    <property type="entry name" value="Acetyltransf_1"/>
    <property type="match status" value="1"/>
</dbReference>
<comment type="caution">
    <text evidence="2">The sequence shown here is derived from an EMBL/GenBank/DDBJ whole genome shotgun (WGS) entry which is preliminary data.</text>
</comment>
<dbReference type="EMBL" id="JACSQT010000003">
    <property type="protein sequence ID" value="MBD7936963.1"/>
    <property type="molecule type" value="Genomic_DNA"/>
</dbReference>
<name>A0ABR8QN46_9BACI</name>
<evidence type="ECO:0000259" key="1">
    <source>
        <dbReference type="PROSITE" id="PS51186"/>
    </source>
</evidence>
<dbReference type="PANTHER" id="PTHR43415:SF3">
    <property type="entry name" value="GNAT-FAMILY ACETYLTRANSFERASE"/>
    <property type="match status" value="1"/>
</dbReference>
<feature type="domain" description="N-acetyltransferase" evidence="1">
    <location>
        <begin position="5"/>
        <end position="164"/>
    </location>
</feature>
<dbReference type="InterPro" id="IPR016181">
    <property type="entry name" value="Acyl_CoA_acyltransferase"/>
</dbReference>
<dbReference type="Proteomes" id="UP000657931">
    <property type="component" value="Unassembled WGS sequence"/>
</dbReference>
<dbReference type="InterPro" id="IPR000182">
    <property type="entry name" value="GNAT_dom"/>
</dbReference>
<organism evidence="2 3">
    <name type="scientific">Cytobacillus stercorigallinarum</name>
    <dbReference type="NCBI Taxonomy" id="2762240"/>
    <lineage>
        <taxon>Bacteria</taxon>
        <taxon>Bacillati</taxon>
        <taxon>Bacillota</taxon>
        <taxon>Bacilli</taxon>
        <taxon>Bacillales</taxon>
        <taxon>Bacillaceae</taxon>
        <taxon>Cytobacillus</taxon>
    </lineage>
</organism>
<dbReference type="RefSeq" id="WP_191812734.1">
    <property type="nucleotide sequence ID" value="NZ_JACSQT010000003.1"/>
</dbReference>
<dbReference type="Gene3D" id="3.40.630.30">
    <property type="match status" value="1"/>
</dbReference>
<evidence type="ECO:0000313" key="3">
    <source>
        <dbReference type="Proteomes" id="UP000657931"/>
    </source>
</evidence>
<proteinExistence type="predicted"/>
<accession>A0ABR8QN46</accession>
<dbReference type="SUPFAM" id="SSF55729">
    <property type="entry name" value="Acyl-CoA N-acyltransferases (Nat)"/>
    <property type="match status" value="1"/>
</dbReference>
<keyword evidence="3" id="KW-1185">Reference proteome</keyword>
<dbReference type="PANTHER" id="PTHR43415">
    <property type="entry name" value="SPERMIDINE N(1)-ACETYLTRANSFERASE"/>
    <property type="match status" value="1"/>
</dbReference>
<protein>
    <submittedName>
        <fullName evidence="2">GNAT family N-acetyltransferase</fullName>
    </submittedName>
</protein>
<dbReference type="CDD" id="cd04301">
    <property type="entry name" value="NAT_SF"/>
    <property type="match status" value="1"/>
</dbReference>
<sequence>MGEEIKIRPIHINDARDIHEMHRQDSIIQQTMALSSGRLKNIEDYIEGLTHQDHVFVAEWNGHVMGIASLEERSGKLRYSGNVSISINEEVQGKGIGKTLLERIVKLADEELGLIRLELDVCADNIRAIALYELFHFRQEGYLHKAHFSQGEFKDVIIMGRIKENLKIETIEC</sequence>
<dbReference type="PROSITE" id="PS51186">
    <property type="entry name" value="GNAT"/>
    <property type="match status" value="1"/>
</dbReference>
<reference evidence="2 3" key="1">
    <citation type="submission" date="2020-08" db="EMBL/GenBank/DDBJ databases">
        <title>A Genomic Blueprint of the Chicken Gut Microbiome.</title>
        <authorList>
            <person name="Gilroy R."/>
            <person name="Ravi A."/>
            <person name="Getino M."/>
            <person name="Pursley I."/>
            <person name="Horton D.L."/>
            <person name="Alikhan N.-F."/>
            <person name="Baker D."/>
            <person name="Gharbi K."/>
            <person name="Hall N."/>
            <person name="Watson M."/>
            <person name="Adriaenssens E.M."/>
            <person name="Foster-Nyarko E."/>
            <person name="Jarju S."/>
            <person name="Secka A."/>
            <person name="Antonio M."/>
            <person name="Oren A."/>
            <person name="Chaudhuri R."/>
            <person name="La Ragione R.M."/>
            <person name="Hildebrand F."/>
            <person name="Pallen M.J."/>
        </authorList>
    </citation>
    <scope>NUCLEOTIDE SEQUENCE [LARGE SCALE GENOMIC DNA]</scope>
    <source>
        <strain evidence="2 3">Sa5YUA1</strain>
    </source>
</reference>